<gene>
    <name evidence="3" type="primary">znf518b</name>
</gene>
<dbReference type="AlphaFoldDB" id="A0A8C9R1G5"/>
<dbReference type="RefSeq" id="XP_018590865.1">
    <property type="nucleotide sequence ID" value="XM_018735349.1"/>
</dbReference>
<dbReference type="OrthoDB" id="8069632at2759"/>
<evidence type="ECO:0000313" key="3">
    <source>
        <dbReference type="Ensembl" id="ENSSFOP00015008882.2"/>
    </source>
</evidence>
<dbReference type="InterPro" id="IPR036236">
    <property type="entry name" value="Znf_C2H2_sf"/>
</dbReference>
<protein>
    <recommendedName>
        <fullName evidence="2">C2H2-type domain-containing protein</fullName>
    </recommendedName>
</protein>
<dbReference type="RefSeq" id="XP_018590867.1">
    <property type="nucleotide sequence ID" value="XM_018735351.1"/>
</dbReference>
<evidence type="ECO:0000256" key="1">
    <source>
        <dbReference type="PROSITE-ProRule" id="PRU00042"/>
    </source>
</evidence>
<dbReference type="KEGG" id="sfm:108924149"/>
<dbReference type="CTD" id="85460"/>
<name>A0A8C9R1G5_SCLFO</name>
<evidence type="ECO:0000259" key="2">
    <source>
        <dbReference type="PROSITE" id="PS50157"/>
    </source>
</evidence>
<keyword evidence="1" id="KW-0863">Zinc-finger</keyword>
<evidence type="ECO:0000313" key="4">
    <source>
        <dbReference type="Proteomes" id="UP000694397"/>
    </source>
</evidence>
<keyword evidence="4" id="KW-1185">Reference proteome</keyword>
<dbReference type="GeneTree" id="ENSGT00940000160595"/>
<dbReference type="RefSeq" id="XP_018590864.1">
    <property type="nucleotide sequence ID" value="XM_018735348.1"/>
</dbReference>
<keyword evidence="1" id="KW-0479">Metal-binding</keyword>
<reference evidence="3" key="2">
    <citation type="submission" date="2025-08" db="UniProtKB">
        <authorList>
            <consortium name="Ensembl"/>
        </authorList>
    </citation>
    <scope>IDENTIFICATION</scope>
</reference>
<feature type="domain" description="C2H2-type" evidence="2">
    <location>
        <begin position="67"/>
        <end position="94"/>
    </location>
</feature>
<dbReference type="InterPro" id="IPR013087">
    <property type="entry name" value="Znf_C2H2_type"/>
</dbReference>
<dbReference type="Ensembl" id="ENSSFOT00015009007.2">
    <property type="protein sequence ID" value="ENSSFOP00015008882.2"/>
    <property type="gene ID" value="ENSSFOG00015005790.2"/>
</dbReference>
<keyword evidence="1" id="KW-0862">Zinc</keyword>
<reference evidence="3 4" key="1">
    <citation type="submission" date="2019-04" db="EMBL/GenBank/DDBJ databases">
        <authorList>
            <consortium name="Wellcome Sanger Institute Data Sharing"/>
        </authorList>
    </citation>
    <scope>NUCLEOTIDE SEQUENCE [LARGE SCALE GENOMIC DNA]</scope>
</reference>
<accession>A0A8C9R1G5</accession>
<proteinExistence type="predicted"/>
<dbReference type="Proteomes" id="UP000694397">
    <property type="component" value="Chromosome 11"/>
</dbReference>
<dbReference type="SMART" id="SM00355">
    <property type="entry name" value="ZnF_C2H2"/>
    <property type="match status" value="3"/>
</dbReference>
<dbReference type="Gene3D" id="3.30.160.60">
    <property type="entry name" value="Classic Zinc Finger"/>
    <property type="match status" value="1"/>
</dbReference>
<dbReference type="GO" id="GO:0008270">
    <property type="term" value="F:zinc ion binding"/>
    <property type="evidence" value="ECO:0007669"/>
    <property type="project" value="UniProtKB-KW"/>
</dbReference>
<sequence>MNPVSQHQDVFISFVKKAQKKCNVEPSQAPGLKSKIVDRYYCNKCRFSSKNHAQFRKHVLQHAEMTFSCSYCSHVSYTKGESQRHLVLHTGTFPFRCQFCDYGAIRNDYIVKHTERVHKYFGERPYGVRSKALAFKSIPPLPSKACISPLSAKARVLPRVEDNNPNKMVRKDTIESTLHDSGLSKVQVELLAPLNEPIQHDRPLTVSYPPELSIPPGCFVELVEVKTVNGTKELELKLVPEQPIEDQPEKSFVGRIRESIMQNVDVIKPSFHCSSTSQAEGAVLPNPCSQNHHRQQQDSFPLTKKVASVPLTECSKQTLTVKEEPEEHEIEVGKIQSVISSNKEILKEPGKMCEHERASLNLMKLENPVTRLPNKDVIDCVRQQEASPKRLPSASAVNKLLSPICKKPAITVPSPQPANHSLLKQKECCPTISDPLVSAVRNIADEDLHSDGMLGSRELPIISSVFSLRSSSEGLDPCVSWASTKESELQCQPMSLPVENPVVLESLSPADQDQGIDQNSLNHSSSLNIENKKNLVGADERLGSRGNAQDCQPVFIPQGSVLKVSNSTGQPLSGLQTAKESLSAEGNWLPRPVLSSGVNEQNGPEVNAVLQSTGLKLSLKRRRSGAENEGYWKQQELTFDRQDNTWKLSKHKKKRKKHKKAFNTKAFLPEVTHRDETNRWLTPLRTDQLVHFPSPNQPVVVLNHPRPHASGMTSDVYRFKVRKHNCSTDSCSIQQVPCEAVQTQCLLKIKLKKVNKKRYKVVGFIYRDIATKS</sequence>
<dbReference type="PROSITE" id="PS50157">
    <property type="entry name" value="ZINC_FINGER_C2H2_2"/>
    <property type="match status" value="1"/>
</dbReference>
<dbReference type="GeneID" id="108924149"/>
<dbReference type="SUPFAM" id="SSF57667">
    <property type="entry name" value="beta-beta-alpha zinc fingers"/>
    <property type="match status" value="1"/>
</dbReference>
<organism evidence="3 4">
    <name type="scientific">Scleropages formosus</name>
    <name type="common">Asian bonytongue</name>
    <name type="synonym">Osteoglossum formosum</name>
    <dbReference type="NCBI Taxonomy" id="113540"/>
    <lineage>
        <taxon>Eukaryota</taxon>
        <taxon>Metazoa</taxon>
        <taxon>Chordata</taxon>
        <taxon>Craniata</taxon>
        <taxon>Vertebrata</taxon>
        <taxon>Euteleostomi</taxon>
        <taxon>Actinopterygii</taxon>
        <taxon>Neopterygii</taxon>
        <taxon>Teleostei</taxon>
        <taxon>Osteoglossocephala</taxon>
        <taxon>Osteoglossomorpha</taxon>
        <taxon>Osteoglossiformes</taxon>
        <taxon>Osteoglossidae</taxon>
        <taxon>Scleropages</taxon>
    </lineage>
</organism>
<reference evidence="3" key="3">
    <citation type="submission" date="2025-09" db="UniProtKB">
        <authorList>
            <consortium name="Ensembl"/>
        </authorList>
    </citation>
    <scope>IDENTIFICATION</scope>
</reference>